<dbReference type="EMBL" id="CP015136">
    <property type="protein sequence ID" value="AMY07299.1"/>
    <property type="molecule type" value="Genomic_DNA"/>
</dbReference>
<evidence type="ECO:0000256" key="2">
    <source>
        <dbReference type="ARBA" id="ARBA00004941"/>
    </source>
</evidence>
<reference evidence="9" key="2">
    <citation type="submission" date="2016-04" db="EMBL/GenBank/DDBJ databases">
        <title>First Complete Genome Sequence of a Subdivision 6 Acidobacterium.</title>
        <authorList>
            <person name="Huang S."/>
            <person name="Vieira S."/>
            <person name="Bunk B."/>
            <person name="Riedel T."/>
            <person name="Sproeer C."/>
            <person name="Overmann J."/>
        </authorList>
    </citation>
    <scope>NUCLEOTIDE SEQUENCE [LARGE SCALE GENOMIC DNA]</scope>
    <source>
        <strain evidence="9">DSM 100886 HEG_-6_39</strain>
    </source>
</reference>
<keyword evidence="4" id="KW-0028">Amino-acid biosynthesis</keyword>
<dbReference type="PANTHER" id="PTHR43814">
    <property type="entry name" value="ARGININOSUCCINATE LYASE"/>
    <property type="match status" value="1"/>
</dbReference>
<dbReference type="InterPro" id="IPR000362">
    <property type="entry name" value="Fumarate_lyase_fam"/>
</dbReference>
<gene>
    <name evidence="8" type="primary">argH1</name>
    <name evidence="8" type="ORF">LuPra_00466</name>
</gene>
<dbReference type="NCBIfam" id="TIGR00838">
    <property type="entry name" value="argH"/>
    <property type="match status" value="1"/>
</dbReference>
<feature type="domain" description="Argininosuccinate lyase C-terminal" evidence="7">
    <location>
        <begin position="366"/>
        <end position="438"/>
    </location>
</feature>
<evidence type="ECO:0000256" key="4">
    <source>
        <dbReference type="ARBA" id="ARBA00022571"/>
    </source>
</evidence>
<evidence type="ECO:0000313" key="8">
    <source>
        <dbReference type="EMBL" id="AMY07299.1"/>
    </source>
</evidence>
<dbReference type="PRINTS" id="PR00149">
    <property type="entry name" value="FUMRATELYASE"/>
</dbReference>
<dbReference type="InterPro" id="IPR029419">
    <property type="entry name" value="Arg_succ_lyase_C"/>
</dbReference>
<evidence type="ECO:0000259" key="7">
    <source>
        <dbReference type="Pfam" id="PF14698"/>
    </source>
</evidence>
<dbReference type="InterPro" id="IPR008948">
    <property type="entry name" value="L-Aspartase-like"/>
</dbReference>
<dbReference type="InterPro" id="IPR024083">
    <property type="entry name" value="Fumarase/histidase_N"/>
</dbReference>
<evidence type="ECO:0000259" key="6">
    <source>
        <dbReference type="Pfam" id="PF00206"/>
    </source>
</evidence>
<accession>A0A143PHR6</accession>
<dbReference type="GO" id="GO:0005829">
    <property type="term" value="C:cytosol"/>
    <property type="evidence" value="ECO:0007669"/>
    <property type="project" value="TreeGrafter"/>
</dbReference>
<dbReference type="Gene3D" id="1.20.200.10">
    <property type="entry name" value="Fumarase/aspartase (Central domain)"/>
    <property type="match status" value="1"/>
</dbReference>
<dbReference type="EC" id="4.3.2.1" evidence="3 5"/>
<dbReference type="UniPathway" id="UPA00068">
    <property type="reaction ID" value="UER00114"/>
</dbReference>
<dbReference type="GO" id="GO:0042450">
    <property type="term" value="P:L-arginine biosynthetic process via ornithine"/>
    <property type="evidence" value="ECO:0007669"/>
    <property type="project" value="UniProtKB-UniRule"/>
</dbReference>
<organism evidence="8 9">
    <name type="scientific">Luteitalea pratensis</name>
    <dbReference type="NCBI Taxonomy" id="1855912"/>
    <lineage>
        <taxon>Bacteria</taxon>
        <taxon>Pseudomonadati</taxon>
        <taxon>Acidobacteriota</taxon>
        <taxon>Vicinamibacteria</taxon>
        <taxon>Vicinamibacterales</taxon>
        <taxon>Vicinamibacteraceae</taxon>
        <taxon>Luteitalea</taxon>
    </lineage>
</organism>
<comment type="catalytic activity">
    <reaction evidence="1">
        <text>2-(N(omega)-L-arginino)succinate = fumarate + L-arginine</text>
        <dbReference type="Rhea" id="RHEA:24020"/>
        <dbReference type="ChEBI" id="CHEBI:29806"/>
        <dbReference type="ChEBI" id="CHEBI:32682"/>
        <dbReference type="ChEBI" id="CHEBI:57472"/>
        <dbReference type="EC" id="4.3.2.1"/>
    </reaction>
</comment>
<dbReference type="GO" id="GO:0004056">
    <property type="term" value="F:argininosuccinate lyase activity"/>
    <property type="evidence" value="ECO:0007669"/>
    <property type="project" value="UniProtKB-UniRule"/>
</dbReference>
<dbReference type="PANTHER" id="PTHR43814:SF1">
    <property type="entry name" value="ARGININOSUCCINATE LYASE"/>
    <property type="match status" value="1"/>
</dbReference>
<keyword evidence="8" id="KW-0456">Lyase</keyword>
<name>A0A143PHR6_LUTPR</name>
<reference evidence="8 9" key="1">
    <citation type="journal article" date="2016" name="Genome Announc.">
        <title>First Complete Genome Sequence of a Subdivision 6 Acidobacterium Strain.</title>
        <authorList>
            <person name="Huang S."/>
            <person name="Vieira S."/>
            <person name="Bunk B."/>
            <person name="Riedel T."/>
            <person name="Sproer C."/>
            <person name="Overmann J."/>
        </authorList>
    </citation>
    <scope>NUCLEOTIDE SEQUENCE [LARGE SCALE GENOMIC DNA]</scope>
    <source>
        <strain evidence="9">DSM 100886 HEG_-6_39</strain>
    </source>
</reference>
<keyword evidence="9" id="KW-1185">Reference proteome</keyword>
<feature type="domain" description="Fumarate lyase N-terminal" evidence="6">
    <location>
        <begin position="86"/>
        <end position="301"/>
    </location>
</feature>
<dbReference type="Proteomes" id="UP000076079">
    <property type="component" value="Chromosome"/>
</dbReference>
<protein>
    <recommendedName>
        <fullName evidence="3 5">Argininosuccinate lyase</fullName>
        <ecNumber evidence="3 5">4.3.2.1</ecNumber>
    </recommendedName>
</protein>
<evidence type="ECO:0000256" key="5">
    <source>
        <dbReference type="NCBIfam" id="TIGR00838"/>
    </source>
</evidence>
<dbReference type="InterPro" id="IPR022761">
    <property type="entry name" value="Fumarate_lyase_N"/>
</dbReference>
<dbReference type="PRINTS" id="PR00145">
    <property type="entry name" value="ARGSUCLYASE"/>
</dbReference>
<evidence type="ECO:0000256" key="3">
    <source>
        <dbReference type="ARBA" id="ARBA00012338"/>
    </source>
</evidence>
<dbReference type="STRING" id="1855912.LuPra_00466"/>
<evidence type="ECO:0000256" key="1">
    <source>
        <dbReference type="ARBA" id="ARBA00000985"/>
    </source>
</evidence>
<dbReference type="Pfam" id="PF00206">
    <property type="entry name" value="Lyase_1"/>
    <property type="match status" value="1"/>
</dbReference>
<dbReference type="AlphaFoldDB" id="A0A143PHR6"/>
<dbReference type="Pfam" id="PF14698">
    <property type="entry name" value="ASL_C2"/>
    <property type="match status" value="1"/>
</dbReference>
<evidence type="ECO:0000313" key="9">
    <source>
        <dbReference type="Proteomes" id="UP000076079"/>
    </source>
</evidence>
<dbReference type="CDD" id="cd01359">
    <property type="entry name" value="Argininosuccinate_lyase"/>
    <property type="match status" value="1"/>
</dbReference>
<sequence>MKYFSAMPAFAPEYVDLVLNDIFEDAKRLFLVQLRAIDYAHLVMLTERGIVSADAARLIRTGLDRIDEDQVRAVTYDGTYEDLFFYLEQTLIDVCGHEVAGRLHTARSRNDIDMTMYRMRLREALLETTAAVEELRGALTELAGRHIHTVYAAHTHTQPAQPSTVAHYLLAVIEQLGRDHQRLRAAYASVNRNPLGACAITGTGFPIDRERTSVLLGFDGPTGNTYGSIATVDYLLESTGALSVLLVGMGRVVQDLMLWCTAEFGYLRLSDGYVQCSSIMPQKRNPVALEHARALGSKALGQAQGVSIAVHNTPFGDIVDTEDDLQPLVATAFRDAIRAIRLVAGAMSQATFDTHRMASRAAQGGTTVTELADTLARTHELPFRVSHEVAAHFVAERRRAPALPLTEALATATTAVLGRTLPYTEAELHHLLSAEHFIEVRQTLGGPSPVRTTEALQAATALLDTDRAWTRRTSDLLRDASRSLRAAVEAL</sequence>
<dbReference type="Gene3D" id="1.10.275.10">
    <property type="entry name" value="Fumarase/aspartase (N-terminal domain)"/>
    <property type="match status" value="1"/>
</dbReference>
<dbReference type="Gene3D" id="1.10.40.30">
    <property type="entry name" value="Fumarase/aspartase (C-terminal domain)"/>
    <property type="match status" value="1"/>
</dbReference>
<proteinExistence type="predicted"/>
<dbReference type="InterPro" id="IPR009049">
    <property type="entry name" value="Argininosuccinate_lyase"/>
</dbReference>
<keyword evidence="4" id="KW-0055">Arginine biosynthesis</keyword>
<dbReference type="PATRIC" id="fig|1813736.3.peg.488"/>
<comment type="pathway">
    <text evidence="2">Amino-acid biosynthesis; L-arginine biosynthesis; L-arginine from L-ornithine and carbamoyl phosphate: step 3/3.</text>
</comment>
<dbReference type="SUPFAM" id="SSF48557">
    <property type="entry name" value="L-aspartase-like"/>
    <property type="match status" value="1"/>
</dbReference>
<dbReference type="KEGG" id="abac:LuPra_00466"/>